<dbReference type="EMBL" id="NGLE02000001">
    <property type="protein sequence ID" value="MEI5993804.1"/>
    <property type="molecule type" value="Genomic_DNA"/>
</dbReference>
<evidence type="ECO:0000256" key="1">
    <source>
        <dbReference type="SAM" id="Phobius"/>
    </source>
</evidence>
<keyword evidence="1" id="KW-0472">Membrane</keyword>
<keyword evidence="1" id="KW-1133">Transmembrane helix</keyword>
<dbReference type="STRING" id="1834181.A5880_002084"/>
<feature type="transmembrane region" description="Helical" evidence="1">
    <location>
        <begin position="90"/>
        <end position="110"/>
    </location>
</feature>
<organism evidence="3">
    <name type="scientific">Candidatus Enterococcus mansonii</name>
    <dbReference type="NCBI Taxonomy" id="1834181"/>
    <lineage>
        <taxon>Bacteria</taxon>
        <taxon>Bacillati</taxon>
        <taxon>Bacillota</taxon>
        <taxon>Bacilli</taxon>
        <taxon>Lactobacillales</taxon>
        <taxon>Enterococcaceae</taxon>
        <taxon>Enterococcus</taxon>
    </lineage>
</organism>
<evidence type="ECO:0000313" key="2">
    <source>
        <dbReference type="EMBL" id="MEI5993804.1"/>
    </source>
</evidence>
<name>A0A242CC28_9ENTE</name>
<gene>
    <name evidence="2" type="ORF">A5880_001351</name>
    <name evidence="3" type="ORF">A5880_002084</name>
</gene>
<proteinExistence type="predicted"/>
<dbReference type="EMBL" id="NGLE01000003">
    <property type="protein sequence ID" value="OTO07814.1"/>
    <property type="molecule type" value="Genomic_DNA"/>
</dbReference>
<keyword evidence="4" id="KW-1185">Reference proteome</keyword>
<reference evidence="3" key="1">
    <citation type="submission" date="2017-05" db="EMBL/GenBank/DDBJ databases">
        <title>The Genome Sequence of Enterococcus sp. 4G2_DIV0659.</title>
        <authorList>
            <consortium name="The Broad Institute Genomics Platform"/>
            <consortium name="The Broad Institute Genomic Center for Infectious Diseases"/>
            <person name="Earl A."/>
            <person name="Manson A."/>
            <person name="Schwartman J."/>
            <person name="Gilmore M."/>
            <person name="Abouelleil A."/>
            <person name="Cao P."/>
            <person name="Chapman S."/>
            <person name="Cusick C."/>
            <person name="Shea T."/>
            <person name="Young S."/>
            <person name="Neafsey D."/>
            <person name="Nusbaum C."/>
            <person name="Birren B."/>
        </authorList>
    </citation>
    <scope>NUCLEOTIDE SEQUENCE [LARGE SCALE GENOMIC DNA]</scope>
    <source>
        <strain evidence="3">4G2_DIV0659</strain>
    </source>
</reference>
<sequence>MLINTLERFVGNCMMLSPTTERYSTMKNKKMKWVQVFLLCCYFLYLTEMKESHAEEKAKATVGFYEVDKKEQRPSKGLPKTGETGRNKELLISGISILFVIAGMISYRNFKNEERI</sequence>
<comment type="caution">
    <text evidence="3">The sequence shown here is derived from an EMBL/GenBank/DDBJ whole genome shotgun (WGS) entry which is preliminary data.</text>
</comment>
<accession>A0A242CC28</accession>
<evidence type="ECO:0000313" key="4">
    <source>
        <dbReference type="Proteomes" id="UP000195139"/>
    </source>
</evidence>
<dbReference type="NCBIfam" id="TIGR01167">
    <property type="entry name" value="LPXTG_anchor"/>
    <property type="match status" value="1"/>
</dbReference>
<protein>
    <submittedName>
        <fullName evidence="3">Uncharacterized protein</fullName>
    </submittedName>
</protein>
<dbReference type="AlphaFoldDB" id="A0A242CC28"/>
<dbReference type="Proteomes" id="UP000195139">
    <property type="component" value="Unassembled WGS sequence"/>
</dbReference>
<evidence type="ECO:0000313" key="3">
    <source>
        <dbReference type="EMBL" id="OTO07814.1"/>
    </source>
</evidence>
<reference evidence="2 4" key="2">
    <citation type="submission" date="2018-07" db="EMBL/GenBank/DDBJ databases">
        <title>The Genome Sequence of Enterococcus sp. DIV0659b.</title>
        <authorList>
            <consortium name="The Broad Institute Genomics Platform"/>
            <consortium name="The Broad Institute Genomic Center for Infectious Diseases"/>
            <person name="Earl A."/>
            <person name="Manson A."/>
            <person name="Schwartman J."/>
            <person name="Gilmore M."/>
            <person name="Abouelleil A."/>
            <person name="Cao P."/>
            <person name="Chapman S."/>
            <person name="Cusick C."/>
            <person name="Shea T."/>
            <person name="Young S."/>
            <person name="Neafsey D."/>
            <person name="Nusbaum C."/>
            <person name="Birren B."/>
        </authorList>
    </citation>
    <scope>NUCLEOTIDE SEQUENCE [LARGE SCALE GENOMIC DNA]</scope>
    <source>
        <strain evidence="2 4">4G2_DIV0659</strain>
    </source>
</reference>
<keyword evidence="1" id="KW-0812">Transmembrane</keyword>